<feature type="region of interest" description="Disordered" evidence="1">
    <location>
        <begin position="289"/>
        <end position="310"/>
    </location>
</feature>
<evidence type="ECO:0000259" key="2">
    <source>
        <dbReference type="Pfam" id="PF07727"/>
    </source>
</evidence>
<feature type="non-terminal residue" evidence="3">
    <location>
        <position position="1804"/>
    </location>
</feature>
<organism evidence="3 4">
    <name type="scientific">Prorocentrum cordatum</name>
    <dbReference type="NCBI Taxonomy" id="2364126"/>
    <lineage>
        <taxon>Eukaryota</taxon>
        <taxon>Sar</taxon>
        <taxon>Alveolata</taxon>
        <taxon>Dinophyceae</taxon>
        <taxon>Prorocentrales</taxon>
        <taxon>Prorocentraceae</taxon>
        <taxon>Prorocentrum</taxon>
    </lineage>
</organism>
<evidence type="ECO:0000313" key="3">
    <source>
        <dbReference type="EMBL" id="CAK0904430.1"/>
    </source>
</evidence>
<sequence>MREEHRGDKVPGWDGDPKTWRTYRRKALRYQEGTKRQDRYLCGPRLEARLTGRAEARPAFLIKTRRRKLEPMQQWTDRFETGYQYLRRALARALGHPTPSPPSTSSWNPRHWRWVEVANEEDDKGSSWTWEYTDGRGEDETGSRTWSATNDDDAEEELDDMPEVFPSIVRGWLMLARAGLDSRERSAIMTATGGSLEASTIRDKLISTWEDDDLAERDGHARYPKAYTAQMGEHEEFDEEHDMAEANDEEIESYMAAQQEEAEALAAIHTAQRTLRQAREAQADSRLSRGFYRGGRPGRQAKGQKKCPRCGSGHWLQDCPDRHDPRLGPKVNSAPEASAKMATRTKELKFNLVAAMVAEQESGDSPSEAMFAEQAILEGTGIVDLGCTDTMGGEPALDNVVRKTVEKYGDTRLCDVNLSYQPVYSFGNGEKERAYGQVKFGITGAGNEGDIAINGFAKDVPILVSKKVLKKLGAVIDCDTGVAVFVKLDPVRLQNFKKISQHVSEWGRPGTAAAVGQVQFGNDQSEGDGASPRWGMPASGREVHHLHKAEAVQLIRELGLPFSPAWSMDKLRHTIKETLFPKAESASQKTLKGISTMKKQELVQKAEEVGAHLTPNMTNAAIKLEIRKAVLMKTKPEPTDFLGFGKHGALTYQQVRIQYPSYAEWAQKEASTESSWELTLFVSWLNEMKVVQEMTMGPVEAPVEPTRARWSASRGAEGPEFRGQCYRSGAQSEWSGRGLNHVKELDPRKQRWLAECIRESNSTEDFEALMAHGGVKLMELACSPASIPSTKMAEKFGEEAVQRVSSWNGHKLGTAQGNQKARETGDKAEPDNLTISTRCGPLSTLTLGFNASNPARAEATRKRRLQAIKEYKGAVQLVYDQVAQGRHAHWEWPIKCEWWGHAMIRQMIEDSSMTVVKVAGCQLGVKNEKGEPLLKEWFVATTSPKMAARMATECPGGHRHGELMGGGPTASTSCYTDEFARRAVRAMIEEAVRDHHEFLRSTSTENETNGHAFAGPQESTSPAEGPGSKECQKSMQWLTPVHRGSGHSSKASMRNALKRKGVSPMVMRVAKDFHCEACEEANNHRPTLPPVSLEAIPPKWKQIQADQFEWEHPRTKLKAKFSLIIDENGKVRVTKLLYHMVGQDRRRNPVWADLKSFYEVDPEGSWMSKQAAQYFDSDSIGYEPIPGQAHWHISLAEEAIQATKGTMDKLVMENPDMSTEEAVARATAAGNSREDVRGHSPLQHALGRAPDLDGHFFESDFDELPYVEAQRVDKEYGENYMRMYAAEQEYLRQVYLRRLSRAENAKNQSLKAVAPGMWVRYFRKEKGEVKGRFKGLARVLAAETSWPVDGDLGANPTLHPGRAGPVVWLVRAGRIIKAELMAGKNTPWTVNTFMNQAMRQEYLDFSGLPEPAPPVKKARHEEPPNEAKSERNQIPVRRAIRKKAAPPGGVASIVKAARAAQAEDILMERAALMAKASLDARSFWARQGTPLEVSVELPLAGKPLKQEVKKFSVAKATEVNNYVISSVLESLPPGVTPPPEDAMRMRWILEWTMDETTSEKKPKARIVVLGYMDPQYEHRPATAPTMTRTSRHLVLQAMAWLGFKGYKADVTGAFTQNREIKHDLFVMPVKELAVALGMPEGVAMRLRKAVYVLVEAAIEWFMTVSEALEKFGWTQMKMDPCAWVLYGQSHGQDTSFTKEALGQFTGSEVMGELIAAKGDLDIVAIAGSHVDDFLLGGKETDPRWIEARKKIEERFKWKAWETDEFMHTGARIRQLPDMSFKMDQSEYVKTIEKAVVSPERKKNK</sequence>
<feature type="compositionally biased region" description="Basic and acidic residues" evidence="1">
    <location>
        <begin position="1419"/>
        <end position="1431"/>
    </location>
</feature>
<feature type="region of interest" description="Disordered" evidence="1">
    <location>
        <begin position="1409"/>
        <end position="1431"/>
    </location>
</feature>
<protein>
    <recommendedName>
        <fullName evidence="2">Reverse transcriptase Ty1/copia-type domain-containing protein</fullName>
    </recommendedName>
</protein>
<dbReference type="EMBL" id="CAUYUJ010021395">
    <property type="protein sequence ID" value="CAK0904430.1"/>
    <property type="molecule type" value="Genomic_DNA"/>
</dbReference>
<feature type="compositionally biased region" description="Basic and acidic residues" evidence="1">
    <location>
        <begin position="133"/>
        <end position="142"/>
    </location>
</feature>
<keyword evidence="4" id="KW-1185">Reference proteome</keyword>
<feature type="region of interest" description="Disordered" evidence="1">
    <location>
        <begin position="810"/>
        <end position="831"/>
    </location>
</feature>
<dbReference type="InterPro" id="IPR013103">
    <property type="entry name" value="RVT_2"/>
</dbReference>
<feature type="domain" description="Reverse transcriptase Ty1/copia-type" evidence="2">
    <location>
        <begin position="1541"/>
        <end position="1684"/>
    </location>
</feature>
<dbReference type="Pfam" id="PF07727">
    <property type="entry name" value="RVT_2"/>
    <property type="match status" value="1"/>
</dbReference>
<accession>A0ABN9Y0R9</accession>
<proteinExistence type="predicted"/>
<evidence type="ECO:0000256" key="1">
    <source>
        <dbReference type="SAM" id="MobiDB-lite"/>
    </source>
</evidence>
<feature type="region of interest" description="Disordered" evidence="1">
    <location>
        <begin position="1002"/>
        <end position="1030"/>
    </location>
</feature>
<feature type="compositionally biased region" description="Basic and acidic residues" evidence="1">
    <location>
        <begin position="820"/>
        <end position="830"/>
    </location>
</feature>
<comment type="caution">
    <text evidence="3">The sequence shown here is derived from an EMBL/GenBank/DDBJ whole genome shotgun (WGS) entry which is preliminary data.</text>
</comment>
<dbReference type="Proteomes" id="UP001189429">
    <property type="component" value="Unassembled WGS sequence"/>
</dbReference>
<evidence type="ECO:0000313" key="4">
    <source>
        <dbReference type="Proteomes" id="UP001189429"/>
    </source>
</evidence>
<name>A0ABN9Y0R9_9DINO</name>
<feature type="region of interest" description="Disordered" evidence="1">
    <location>
        <begin position="125"/>
        <end position="158"/>
    </location>
</feature>
<reference evidence="3" key="1">
    <citation type="submission" date="2023-10" db="EMBL/GenBank/DDBJ databases">
        <authorList>
            <person name="Chen Y."/>
            <person name="Shah S."/>
            <person name="Dougan E. K."/>
            <person name="Thang M."/>
            <person name="Chan C."/>
        </authorList>
    </citation>
    <scope>NUCLEOTIDE SEQUENCE [LARGE SCALE GENOMIC DNA]</scope>
</reference>
<gene>
    <name evidence="3" type="ORF">PCOR1329_LOCUS80447</name>
</gene>